<reference evidence="5 6" key="1">
    <citation type="submission" date="2019-04" db="EMBL/GenBank/DDBJ databases">
        <title>Draft genome sequences of Streptomyces avermitilis ATCC 31267.</title>
        <authorList>
            <person name="Komaki H."/>
            <person name="Tamura T."/>
            <person name="Hosoyama A."/>
        </authorList>
    </citation>
    <scope>NUCLEOTIDE SEQUENCE [LARGE SCALE GENOMIC DNA]</scope>
    <source>
        <strain evidence="5 6">ATCC 31267</strain>
    </source>
</reference>
<dbReference type="Gene3D" id="1.10.1200.10">
    <property type="entry name" value="ACP-like"/>
    <property type="match status" value="1"/>
</dbReference>
<feature type="compositionally biased region" description="Low complexity" evidence="3">
    <location>
        <begin position="63"/>
        <end position="82"/>
    </location>
</feature>
<name>A0A4D4N1U0_STRAX</name>
<feature type="domain" description="Carrier" evidence="4">
    <location>
        <begin position="4"/>
        <end position="91"/>
    </location>
</feature>
<protein>
    <recommendedName>
        <fullName evidence="4">Carrier domain-containing protein</fullName>
    </recommendedName>
</protein>
<evidence type="ECO:0000259" key="4">
    <source>
        <dbReference type="PROSITE" id="PS50075"/>
    </source>
</evidence>
<dbReference type="STRING" id="33903.AQJ43_00180"/>
<comment type="caution">
    <text evidence="5">The sequence shown here is derived from an EMBL/GenBank/DDBJ whole genome shotgun (WGS) entry which is preliminary data.</text>
</comment>
<dbReference type="AlphaFoldDB" id="A0A4D4N1U0"/>
<dbReference type="InterPro" id="IPR006162">
    <property type="entry name" value="Ppantetheine_attach_site"/>
</dbReference>
<dbReference type="Pfam" id="PF00550">
    <property type="entry name" value="PP-binding"/>
    <property type="match status" value="1"/>
</dbReference>
<keyword evidence="2" id="KW-0597">Phosphoprotein</keyword>
<feature type="region of interest" description="Disordered" evidence="3">
    <location>
        <begin position="56"/>
        <end position="106"/>
    </location>
</feature>
<sequence length="106" mass="10872">MDNQLTVQELAALMKKAAGVTVDVKELEDRLDSGFAEFGLDSLGLLGIVGELENGHGAVLPPTRSAAGTRASSSTSSTTTSSLEPDVSGHTENDIIIAAPWTSSGT</sequence>
<evidence type="ECO:0000256" key="2">
    <source>
        <dbReference type="ARBA" id="ARBA00022553"/>
    </source>
</evidence>
<dbReference type="SUPFAM" id="SSF47336">
    <property type="entry name" value="ACP-like"/>
    <property type="match status" value="1"/>
</dbReference>
<evidence type="ECO:0000313" key="6">
    <source>
        <dbReference type="Proteomes" id="UP000299211"/>
    </source>
</evidence>
<dbReference type="PROSITE" id="PS50075">
    <property type="entry name" value="CARRIER"/>
    <property type="match status" value="1"/>
</dbReference>
<dbReference type="PROSITE" id="PS00012">
    <property type="entry name" value="PHOSPHOPANTETHEINE"/>
    <property type="match status" value="1"/>
</dbReference>
<dbReference type="InterPro" id="IPR009081">
    <property type="entry name" value="PP-bd_ACP"/>
</dbReference>
<gene>
    <name evidence="5" type="ORF">SAV31267_066820</name>
</gene>
<organism evidence="5 6">
    <name type="scientific">Streptomyces avermitilis</name>
    <dbReference type="NCBI Taxonomy" id="33903"/>
    <lineage>
        <taxon>Bacteria</taxon>
        <taxon>Bacillati</taxon>
        <taxon>Actinomycetota</taxon>
        <taxon>Actinomycetes</taxon>
        <taxon>Kitasatosporales</taxon>
        <taxon>Streptomycetaceae</taxon>
        <taxon>Streptomyces</taxon>
    </lineage>
</organism>
<dbReference type="Proteomes" id="UP000299211">
    <property type="component" value="Unassembled WGS sequence"/>
</dbReference>
<accession>A0A4D4N1U0</accession>
<proteinExistence type="predicted"/>
<keyword evidence="1" id="KW-0596">Phosphopantetheine</keyword>
<dbReference type="EMBL" id="BJHY01000001">
    <property type="protein sequence ID" value="GDY77197.1"/>
    <property type="molecule type" value="Genomic_DNA"/>
</dbReference>
<evidence type="ECO:0000256" key="3">
    <source>
        <dbReference type="SAM" id="MobiDB-lite"/>
    </source>
</evidence>
<evidence type="ECO:0000256" key="1">
    <source>
        <dbReference type="ARBA" id="ARBA00022450"/>
    </source>
</evidence>
<evidence type="ECO:0000313" key="5">
    <source>
        <dbReference type="EMBL" id="GDY77197.1"/>
    </source>
</evidence>
<dbReference type="InterPro" id="IPR036736">
    <property type="entry name" value="ACP-like_sf"/>
</dbReference>